<dbReference type="InterPro" id="IPR000182">
    <property type="entry name" value="GNAT_dom"/>
</dbReference>
<dbReference type="GO" id="GO:0016747">
    <property type="term" value="F:acyltransferase activity, transferring groups other than amino-acyl groups"/>
    <property type="evidence" value="ECO:0007669"/>
    <property type="project" value="InterPro"/>
</dbReference>
<accession>A0A833PDR3</accession>
<evidence type="ECO:0000313" key="2">
    <source>
        <dbReference type="EMBL" id="KAF1021922.1"/>
    </source>
</evidence>
<dbReference type="PROSITE" id="PS51186">
    <property type="entry name" value="GNAT"/>
    <property type="match status" value="1"/>
</dbReference>
<feature type="domain" description="N-acetyltransferase" evidence="1">
    <location>
        <begin position="16"/>
        <end position="183"/>
    </location>
</feature>
<comment type="caution">
    <text evidence="2">The sequence shown here is derived from an EMBL/GenBank/DDBJ whole genome shotgun (WGS) entry which is preliminary data.</text>
</comment>
<sequence length="185" mass="21248">MMKKFSSPIQLETSRLILRQWQASDLDAFAHLNADPEVMLYFPSTLSKQQSDLLAEKFQQLIASYGWGMWAVELKENHQFIGFVGLADQPEKFSFSPCVEIGWRLDQRYWNKGYATEAAQVCLTFAFEQLALNQIVAFTVVSNQPSEKVMQRLGMHYVSSFKHPALDEQDPLAEHVLYRIANPNL</sequence>
<dbReference type="PANTHER" id="PTHR43792:SF1">
    <property type="entry name" value="N-ACETYLTRANSFERASE DOMAIN-CONTAINING PROTEIN"/>
    <property type="match status" value="1"/>
</dbReference>
<dbReference type="Gene3D" id="3.40.630.30">
    <property type="match status" value="1"/>
</dbReference>
<proteinExistence type="predicted"/>
<dbReference type="AlphaFoldDB" id="A0A833PDR3"/>
<dbReference type="InterPro" id="IPR051531">
    <property type="entry name" value="N-acetyltransferase"/>
</dbReference>
<reference evidence="3" key="1">
    <citation type="journal article" date="2020" name="MBio">
        <title>Horizontal gene transfer to a defensive symbiont with a reduced genome amongst a multipartite beetle microbiome.</title>
        <authorList>
            <person name="Waterworth S.C."/>
            <person name="Florez L.V."/>
            <person name="Rees E.R."/>
            <person name="Hertweck C."/>
            <person name="Kaltenpoth M."/>
            <person name="Kwan J.C."/>
        </authorList>
    </citation>
    <scope>NUCLEOTIDE SEQUENCE [LARGE SCALE GENOMIC DNA]</scope>
</reference>
<protein>
    <recommendedName>
        <fullName evidence="1">N-acetyltransferase domain-containing protein</fullName>
    </recommendedName>
</protein>
<dbReference type="PANTHER" id="PTHR43792">
    <property type="entry name" value="GNAT FAMILY, PUTATIVE (AFU_ORTHOLOGUE AFUA_3G00765)-RELATED-RELATED"/>
    <property type="match status" value="1"/>
</dbReference>
<organism evidence="2 3">
    <name type="scientific">Acinetobacter bereziniae</name>
    <name type="common">Acinetobacter genomosp. 10</name>
    <dbReference type="NCBI Taxonomy" id="106648"/>
    <lineage>
        <taxon>Bacteria</taxon>
        <taxon>Pseudomonadati</taxon>
        <taxon>Pseudomonadota</taxon>
        <taxon>Gammaproteobacteria</taxon>
        <taxon>Moraxellales</taxon>
        <taxon>Moraxellaceae</taxon>
        <taxon>Acinetobacter</taxon>
    </lineage>
</organism>
<name>A0A833PDR3_ACIBZ</name>
<dbReference type="EMBL" id="WNDP01000100">
    <property type="protein sequence ID" value="KAF1021922.1"/>
    <property type="molecule type" value="Genomic_DNA"/>
</dbReference>
<evidence type="ECO:0000259" key="1">
    <source>
        <dbReference type="PROSITE" id="PS51186"/>
    </source>
</evidence>
<dbReference type="Proteomes" id="UP000490535">
    <property type="component" value="Unassembled WGS sequence"/>
</dbReference>
<evidence type="ECO:0000313" key="3">
    <source>
        <dbReference type="Proteomes" id="UP000490535"/>
    </source>
</evidence>
<dbReference type="InterPro" id="IPR016181">
    <property type="entry name" value="Acyl_CoA_acyltransferase"/>
</dbReference>
<dbReference type="SUPFAM" id="SSF55729">
    <property type="entry name" value="Acyl-CoA N-acyltransferases (Nat)"/>
    <property type="match status" value="1"/>
</dbReference>
<dbReference type="Pfam" id="PF13302">
    <property type="entry name" value="Acetyltransf_3"/>
    <property type="match status" value="1"/>
</dbReference>
<gene>
    <name evidence="2" type="ORF">GAK29_03313</name>
</gene>